<dbReference type="Proteomes" id="UP000284731">
    <property type="component" value="Unassembled WGS sequence"/>
</dbReference>
<dbReference type="PANTHER" id="PTHR44846">
    <property type="entry name" value="MANNOSYL-D-GLYCERATE TRANSPORT/METABOLISM SYSTEM REPRESSOR MNGR-RELATED"/>
    <property type="match status" value="1"/>
</dbReference>
<dbReference type="GO" id="GO:0003700">
    <property type="term" value="F:DNA-binding transcription factor activity"/>
    <property type="evidence" value="ECO:0007669"/>
    <property type="project" value="InterPro"/>
</dbReference>
<dbReference type="PROSITE" id="PS50949">
    <property type="entry name" value="HTH_GNTR"/>
    <property type="match status" value="1"/>
</dbReference>
<keyword evidence="1" id="KW-0805">Transcription regulation</keyword>
<keyword evidence="3" id="KW-0804">Transcription</keyword>
<dbReference type="AlphaFoldDB" id="A0A412PH89"/>
<dbReference type="Gene3D" id="3.40.1410.10">
    <property type="entry name" value="Chorismate lyase-like"/>
    <property type="match status" value="1"/>
</dbReference>
<dbReference type="InterPro" id="IPR028978">
    <property type="entry name" value="Chorismate_lyase_/UTRA_dom_sf"/>
</dbReference>
<name>A0A412PH89_9FIRM</name>
<accession>A0A412PH89</accession>
<dbReference type="InterPro" id="IPR050679">
    <property type="entry name" value="Bact_HTH_transcr_reg"/>
</dbReference>
<dbReference type="SUPFAM" id="SSF46785">
    <property type="entry name" value="Winged helix' DNA-binding domain"/>
    <property type="match status" value="1"/>
</dbReference>
<dbReference type="CDD" id="cd07377">
    <property type="entry name" value="WHTH_GntR"/>
    <property type="match status" value="1"/>
</dbReference>
<dbReference type="InterPro" id="IPR000524">
    <property type="entry name" value="Tscrpt_reg_HTH_GntR"/>
</dbReference>
<sequence>MKVMTLDIMISNELRQYITDHHLKFGDKLPSERELCELFSIQRLTLRSAMKILEEMGIIYVVPKIGYFVAKQRIIKNVNAIRLISEIIKDNASTYETKLFKFVEIEGDKYLCRETNLPLGTKFFEIKRLLIADHEPVCMDYCFIPVSLAPDLMDYKSSPENLNDILVDKYHFDFFRTTQRIRVIEAENSYRNALELSNNAHVALLSGCIYDDHNHIVAFTESYMKYERFSFELF</sequence>
<protein>
    <submittedName>
        <fullName evidence="5">GntR family transcriptional regulator</fullName>
    </submittedName>
</protein>
<dbReference type="Pfam" id="PF07702">
    <property type="entry name" value="UTRA"/>
    <property type="match status" value="1"/>
</dbReference>
<evidence type="ECO:0000313" key="6">
    <source>
        <dbReference type="Proteomes" id="UP000284731"/>
    </source>
</evidence>
<dbReference type="SUPFAM" id="SSF64288">
    <property type="entry name" value="Chorismate lyase-like"/>
    <property type="match status" value="1"/>
</dbReference>
<dbReference type="InterPro" id="IPR036390">
    <property type="entry name" value="WH_DNA-bd_sf"/>
</dbReference>
<keyword evidence="2" id="KW-0238">DNA-binding</keyword>
<evidence type="ECO:0000256" key="1">
    <source>
        <dbReference type="ARBA" id="ARBA00023015"/>
    </source>
</evidence>
<organism evidence="5 6">
    <name type="scientific">Solobacterium moorei</name>
    <dbReference type="NCBI Taxonomy" id="102148"/>
    <lineage>
        <taxon>Bacteria</taxon>
        <taxon>Bacillati</taxon>
        <taxon>Bacillota</taxon>
        <taxon>Erysipelotrichia</taxon>
        <taxon>Erysipelotrichales</taxon>
        <taxon>Erysipelotrichaceae</taxon>
        <taxon>Solobacterium</taxon>
    </lineage>
</organism>
<dbReference type="InterPro" id="IPR011663">
    <property type="entry name" value="UTRA"/>
</dbReference>
<comment type="caution">
    <text evidence="5">The sequence shown here is derived from an EMBL/GenBank/DDBJ whole genome shotgun (WGS) entry which is preliminary data.</text>
</comment>
<dbReference type="RefSeq" id="WP_006525733.1">
    <property type="nucleotide sequence ID" value="NZ_CABJCF010000001.1"/>
</dbReference>
<dbReference type="Gene3D" id="1.10.10.10">
    <property type="entry name" value="Winged helix-like DNA-binding domain superfamily/Winged helix DNA-binding domain"/>
    <property type="match status" value="1"/>
</dbReference>
<dbReference type="InterPro" id="IPR036388">
    <property type="entry name" value="WH-like_DNA-bd_sf"/>
</dbReference>
<reference evidence="5 6" key="1">
    <citation type="submission" date="2018-08" db="EMBL/GenBank/DDBJ databases">
        <title>A genome reference for cultivated species of the human gut microbiota.</title>
        <authorList>
            <person name="Zou Y."/>
            <person name="Xue W."/>
            <person name="Luo G."/>
        </authorList>
    </citation>
    <scope>NUCLEOTIDE SEQUENCE [LARGE SCALE GENOMIC DNA]</scope>
    <source>
        <strain evidence="5 6">AF18-46</strain>
    </source>
</reference>
<dbReference type="PRINTS" id="PR00035">
    <property type="entry name" value="HTHGNTR"/>
</dbReference>
<dbReference type="GO" id="GO:0003677">
    <property type="term" value="F:DNA binding"/>
    <property type="evidence" value="ECO:0007669"/>
    <property type="project" value="UniProtKB-KW"/>
</dbReference>
<dbReference type="GO" id="GO:0045892">
    <property type="term" value="P:negative regulation of DNA-templated transcription"/>
    <property type="evidence" value="ECO:0007669"/>
    <property type="project" value="TreeGrafter"/>
</dbReference>
<dbReference type="EMBL" id="QRWX01000001">
    <property type="protein sequence ID" value="RGT57535.1"/>
    <property type="molecule type" value="Genomic_DNA"/>
</dbReference>
<evidence type="ECO:0000256" key="2">
    <source>
        <dbReference type="ARBA" id="ARBA00023125"/>
    </source>
</evidence>
<proteinExistence type="predicted"/>
<dbReference type="PANTHER" id="PTHR44846:SF1">
    <property type="entry name" value="MANNOSYL-D-GLYCERATE TRANSPORT_METABOLISM SYSTEM REPRESSOR MNGR-RELATED"/>
    <property type="match status" value="1"/>
</dbReference>
<feature type="domain" description="HTH gntR-type" evidence="4">
    <location>
        <begin position="4"/>
        <end position="72"/>
    </location>
</feature>
<gene>
    <name evidence="5" type="ORF">DWX20_00350</name>
</gene>
<dbReference type="SMART" id="SM00866">
    <property type="entry name" value="UTRA"/>
    <property type="match status" value="1"/>
</dbReference>
<dbReference type="SMART" id="SM00345">
    <property type="entry name" value="HTH_GNTR"/>
    <property type="match status" value="1"/>
</dbReference>
<evidence type="ECO:0000259" key="4">
    <source>
        <dbReference type="PROSITE" id="PS50949"/>
    </source>
</evidence>
<evidence type="ECO:0000313" key="5">
    <source>
        <dbReference type="EMBL" id="RGT57535.1"/>
    </source>
</evidence>
<evidence type="ECO:0000256" key="3">
    <source>
        <dbReference type="ARBA" id="ARBA00023163"/>
    </source>
</evidence>
<dbReference type="Pfam" id="PF00392">
    <property type="entry name" value="GntR"/>
    <property type="match status" value="1"/>
</dbReference>